<feature type="repeat" description="ANK" evidence="3">
    <location>
        <begin position="100"/>
        <end position="132"/>
    </location>
</feature>
<evidence type="ECO:0000313" key="5">
    <source>
        <dbReference type="Proteomes" id="UP000271974"/>
    </source>
</evidence>
<dbReference type="PROSITE" id="PS50297">
    <property type="entry name" value="ANK_REP_REGION"/>
    <property type="match status" value="3"/>
</dbReference>
<dbReference type="InterPro" id="IPR051070">
    <property type="entry name" value="NF-kappa-B_inhibitor"/>
</dbReference>
<dbReference type="AlphaFoldDB" id="A0A433TY80"/>
<dbReference type="GO" id="GO:0071356">
    <property type="term" value="P:cellular response to tumor necrosis factor"/>
    <property type="evidence" value="ECO:0007669"/>
    <property type="project" value="TreeGrafter"/>
</dbReference>
<keyword evidence="5" id="KW-1185">Reference proteome</keyword>
<dbReference type="GO" id="GO:0005829">
    <property type="term" value="C:cytosol"/>
    <property type="evidence" value="ECO:0007669"/>
    <property type="project" value="TreeGrafter"/>
</dbReference>
<dbReference type="Proteomes" id="UP000271974">
    <property type="component" value="Unassembled WGS sequence"/>
</dbReference>
<dbReference type="InterPro" id="IPR002110">
    <property type="entry name" value="Ankyrin_rpt"/>
</dbReference>
<dbReference type="Gene3D" id="1.25.40.20">
    <property type="entry name" value="Ankyrin repeat-containing domain"/>
    <property type="match status" value="2"/>
</dbReference>
<dbReference type="GO" id="GO:0051059">
    <property type="term" value="F:NF-kappaB binding"/>
    <property type="evidence" value="ECO:0007669"/>
    <property type="project" value="TreeGrafter"/>
</dbReference>
<name>A0A433TY80_ELYCH</name>
<feature type="repeat" description="ANK" evidence="3">
    <location>
        <begin position="66"/>
        <end position="98"/>
    </location>
</feature>
<gene>
    <name evidence="4" type="ORF">EGW08_005693</name>
</gene>
<evidence type="ECO:0000256" key="2">
    <source>
        <dbReference type="ARBA" id="ARBA00023043"/>
    </source>
</evidence>
<dbReference type="STRING" id="188477.A0A433TY80"/>
<dbReference type="EMBL" id="RQTK01000135">
    <property type="protein sequence ID" value="RUS86554.1"/>
    <property type="molecule type" value="Genomic_DNA"/>
</dbReference>
<dbReference type="Pfam" id="PF00023">
    <property type="entry name" value="Ank"/>
    <property type="match status" value="1"/>
</dbReference>
<protein>
    <submittedName>
        <fullName evidence="4">Uncharacterized protein</fullName>
    </submittedName>
</protein>
<keyword evidence="1" id="KW-0677">Repeat</keyword>
<feature type="non-terminal residue" evidence="4">
    <location>
        <position position="1"/>
    </location>
</feature>
<dbReference type="InterPro" id="IPR036770">
    <property type="entry name" value="Ankyrin_rpt-contain_sf"/>
</dbReference>
<dbReference type="OrthoDB" id="10258888at2759"/>
<feature type="repeat" description="ANK" evidence="3">
    <location>
        <begin position="1"/>
        <end position="30"/>
    </location>
</feature>
<evidence type="ECO:0000313" key="4">
    <source>
        <dbReference type="EMBL" id="RUS86554.1"/>
    </source>
</evidence>
<reference evidence="4 5" key="1">
    <citation type="submission" date="2019-01" db="EMBL/GenBank/DDBJ databases">
        <title>A draft genome assembly of the solar-powered sea slug Elysia chlorotica.</title>
        <authorList>
            <person name="Cai H."/>
            <person name="Li Q."/>
            <person name="Fang X."/>
            <person name="Li J."/>
            <person name="Curtis N.E."/>
            <person name="Altenburger A."/>
            <person name="Shibata T."/>
            <person name="Feng M."/>
            <person name="Maeda T."/>
            <person name="Schwartz J.A."/>
            <person name="Shigenobu S."/>
            <person name="Lundholm N."/>
            <person name="Nishiyama T."/>
            <person name="Yang H."/>
            <person name="Hasebe M."/>
            <person name="Li S."/>
            <person name="Pierce S.K."/>
            <person name="Wang J."/>
        </authorList>
    </citation>
    <scope>NUCLEOTIDE SEQUENCE [LARGE SCALE GENOMIC DNA]</scope>
    <source>
        <strain evidence="4">EC2010</strain>
        <tissue evidence="4">Whole organism of an adult</tissue>
    </source>
</reference>
<dbReference type="SMART" id="SM00248">
    <property type="entry name" value="ANK"/>
    <property type="match status" value="6"/>
</dbReference>
<dbReference type="PANTHER" id="PTHR46680:SF3">
    <property type="entry name" value="NF-KAPPA-B INHIBITOR CACTUS"/>
    <property type="match status" value="1"/>
</dbReference>
<keyword evidence="2 3" id="KW-0040">ANK repeat</keyword>
<accession>A0A433TY80</accession>
<dbReference type="SUPFAM" id="SSF48403">
    <property type="entry name" value="Ankyrin repeat"/>
    <property type="match status" value="1"/>
</dbReference>
<dbReference type="PROSITE" id="PS50088">
    <property type="entry name" value="ANK_REPEAT"/>
    <property type="match status" value="4"/>
</dbReference>
<evidence type="ECO:0000256" key="1">
    <source>
        <dbReference type="ARBA" id="ARBA00022737"/>
    </source>
</evidence>
<evidence type="ECO:0000256" key="3">
    <source>
        <dbReference type="PROSITE-ProRule" id="PRU00023"/>
    </source>
</evidence>
<feature type="repeat" description="ANK" evidence="3">
    <location>
        <begin position="189"/>
        <end position="221"/>
    </location>
</feature>
<sequence>TALHWSCWYNNEPLSTLLLDSGADPSREDGAGYNCLHMSASTGALDCVRLVLGRRKELLNRRGGENGVTPLLAAVQKGDSSVVAALVTSGADVNCQEETSKRTPLHYALYTKKKDLFEYLLQHGADITKTDHRGTTIIHRCCTIQDAGFLKAVLSFGRSLPRKLSTHTALSAAHTTTPLGRALQMGDGEGATPVIVACQNGNLEQLTMLVEAGAPVSNKDKFQRCALHHCVENPATECAEYLLRAIPSLL</sequence>
<feature type="non-terminal residue" evidence="4">
    <location>
        <position position="250"/>
    </location>
</feature>
<comment type="caution">
    <text evidence="4">The sequence shown here is derived from an EMBL/GenBank/DDBJ whole genome shotgun (WGS) entry which is preliminary data.</text>
</comment>
<dbReference type="PANTHER" id="PTHR46680">
    <property type="entry name" value="NF-KAPPA-B INHIBITOR ALPHA"/>
    <property type="match status" value="1"/>
</dbReference>
<organism evidence="4 5">
    <name type="scientific">Elysia chlorotica</name>
    <name type="common">Eastern emerald elysia</name>
    <name type="synonym">Sea slug</name>
    <dbReference type="NCBI Taxonomy" id="188477"/>
    <lineage>
        <taxon>Eukaryota</taxon>
        <taxon>Metazoa</taxon>
        <taxon>Spiralia</taxon>
        <taxon>Lophotrochozoa</taxon>
        <taxon>Mollusca</taxon>
        <taxon>Gastropoda</taxon>
        <taxon>Heterobranchia</taxon>
        <taxon>Euthyneura</taxon>
        <taxon>Panpulmonata</taxon>
        <taxon>Sacoglossa</taxon>
        <taxon>Placobranchoidea</taxon>
        <taxon>Plakobranchidae</taxon>
        <taxon>Elysia</taxon>
    </lineage>
</organism>
<dbReference type="Pfam" id="PF12796">
    <property type="entry name" value="Ank_2"/>
    <property type="match status" value="2"/>
</dbReference>
<proteinExistence type="predicted"/>